<sequence length="107" mass="12306">PFRFCPMSQPGYMILRAGHVRLRRSQCRYRNVPVLIRYFVCLPAWHSCCIEVADTKKRTELHPHLRIADTPIGGHWHSGREEGRTGPLDASMIQALGQGRRIGEKKE</sequence>
<name>X0SX63_9ZZZZ</name>
<evidence type="ECO:0000256" key="1">
    <source>
        <dbReference type="SAM" id="MobiDB-lite"/>
    </source>
</evidence>
<feature type="region of interest" description="Disordered" evidence="1">
    <location>
        <begin position="72"/>
        <end position="107"/>
    </location>
</feature>
<gene>
    <name evidence="2" type="ORF">S01H1_11580</name>
</gene>
<evidence type="ECO:0000313" key="2">
    <source>
        <dbReference type="EMBL" id="GAF80482.1"/>
    </source>
</evidence>
<comment type="caution">
    <text evidence="2">The sequence shown here is derived from an EMBL/GenBank/DDBJ whole genome shotgun (WGS) entry which is preliminary data.</text>
</comment>
<accession>X0SX63</accession>
<protein>
    <submittedName>
        <fullName evidence="2">Uncharacterized protein</fullName>
    </submittedName>
</protein>
<feature type="non-terminal residue" evidence="2">
    <location>
        <position position="1"/>
    </location>
</feature>
<dbReference type="AlphaFoldDB" id="X0SX63"/>
<dbReference type="EMBL" id="BARS01005906">
    <property type="protein sequence ID" value="GAF80482.1"/>
    <property type="molecule type" value="Genomic_DNA"/>
</dbReference>
<reference evidence="2" key="1">
    <citation type="journal article" date="2014" name="Front. Microbiol.">
        <title>High frequency of phylogenetically diverse reductive dehalogenase-homologous genes in deep subseafloor sedimentary metagenomes.</title>
        <authorList>
            <person name="Kawai M."/>
            <person name="Futagami T."/>
            <person name="Toyoda A."/>
            <person name="Takaki Y."/>
            <person name="Nishi S."/>
            <person name="Hori S."/>
            <person name="Arai W."/>
            <person name="Tsubouchi T."/>
            <person name="Morono Y."/>
            <person name="Uchiyama I."/>
            <person name="Ito T."/>
            <person name="Fujiyama A."/>
            <person name="Inagaki F."/>
            <person name="Takami H."/>
        </authorList>
    </citation>
    <scope>NUCLEOTIDE SEQUENCE</scope>
    <source>
        <strain evidence="2">Expedition CK06-06</strain>
    </source>
</reference>
<organism evidence="2">
    <name type="scientific">marine sediment metagenome</name>
    <dbReference type="NCBI Taxonomy" id="412755"/>
    <lineage>
        <taxon>unclassified sequences</taxon>
        <taxon>metagenomes</taxon>
        <taxon>ecological metagenomes</taxon>
    </lineage>
</organism>
<proteinExistence type="predicted"/>